<dbReference type="AlphaFoldDB" id="A0A8T0IFG6"/>
<gene>
    <name evidence="2" type="ORF">KC19_4G235700</name>
</gene>
<proteinExistence type="predicted"/>
<comment type="caution">
    <text evidence="2">The sequence shown here is derived from an EMBL/GenBank/DDBJ whole genome shotgun (WGS) entry which is preliminary data.</text>
</comment>
<keyword evidence="1" id="KW-0472">Membrane</keyword>
<dbReference type="EMBL" id="CM026424">
    <property type="protein sequence ID" value="KAG0581243.1"/>
    <property type="molecule type" value="Genomic_DNA"/>
</dbReference>
<keyword evidence="1" id="KW-0812">Transmembrane</keyword>
<evidence type="ECO:0000313" key="2">
    <source>
        <dbReference type="EMBL" id="KAG0581243.1"/>
    </source>
</evidence>
<evidence type="ECO:0000313" key="3">
    <source>
        <dbReference type="Proteomes" id="UP000822688"/>
    </source>
</evidence>
<keyword evidence="3" id="KW-1185">Reference proteome</keyword>
<protein>
    <submittedName>
        <fullName evidence="2">Uncharacterized protein</fullName>
    </submittedName>
</protein>
<sequence length="52" mass="5826">MAMCSFVFHMLIFYLNCITINNFTSFAARSEIRLRSDTIGSSGVPKLCTEGM</sequence>
<organism evidence="2 3">
    <name type="scientific">Ceratodon purpureus</name>
    <name type="common">Fire moss</name>
    <name type="synonym">Dicranum purpureum</name>
    <dbReference type="NCBI Taxonomy" id="3225"/>
    <lineage>
        <taxon>Eukaryota</taxon>
        <taxon>Viridiplantae</taxon>
        <taxon>Streptophyta</taxon>
        <taxon>Embryophyta</taxon>
        <taxon>Bryophyta</taxon>
        <taxon>Bryophytina</taxon>
        <taxon>Bryopsida</taxon>
        <taxon>Dicranidae</taxon>
        <taxon>Pseudoditrichales</taxon>
        <taxon>Ditrichaceae</taxon>
        <taxon>Ceratodon</taxon>
    </lineage>
</organism>
<keyword evidence="1" id="KW-1133">Transmembrane helix</keyword>
<reference evidence="2" key="1">
    <citation type="submission" date="2020-06" db="EMBL/GenBank/DDBJ databases">
        <title>WGS assembly of Ceratodon purpureus strain R40.</title>
        <authorList>
            <person name="Carey S.B."/>
            <person name="Jenkins J."/>
            <person name="Shu S."/>
            <person name="Lovell J.T."/>
            <person name="Sreedasyam A."/>
            <person name="Maumus F."/>
            <person name="Tiley G.P."/>
            <person name="Fernandez-Pozo N."/>
            <person name="Barry K."/>
            <person name="Chen C."/>
            <person name="Wang M."/>
            <person name="Lipzen A."/>
            <person name="Daum C."/>
            <person name="Saski C.A."/>
            <person name="Payton A.C."/>
            <person name="Mcbreen J.C."/>
            <person name="Conrad R.E."/>
            <person name="Kollar L.M."/>
            <person name="Olsson S."/>
            <person name="Huttunen S."/>
            <person name="Landis J.B."/>
            <person name="Wickett N.J."/>
            <person name="Johnson M.G."/>
            <person name="Rensing S.A."/>
            <person name="Grimwood J."/>
            <person name="Schmutz J."/>
            <person name="Mcdaniel S.F."/>
        </authorList>
    </citation>
    <scope>NUCLEOTIDE SEQUENCE</scope>
    <source>
        <strain evidence="2">R40</strain>
    </source>
</reference>
<accession>A0A8T0IFG6</accession>
<evidence type="ECO:0000256" key="1">
    <source>
        <dbReference type="SAM" id="Phobius"/>
    </source>
</evidence>
<dbReference type="Proteomes" id="UP000822688">
    <property type="component" value="Chromosome 4"/>
</dbReference>
<feature type="transmembrane region" description="Helical" evidence="1">
    <location>
        <begin position="6"/>
        <end position="28"/>
    </location>
</feature>
<name>A0A8T0IFG6_CERPU</name>